<evidence type="ECO:0000259" key="10">
    <source>
        <dbReference type="PROSITE" id="PS50850"/>
    </source>
</evidence>
<dbReference type="GO" id="GO:0016020">
    <property type="term" value="C:membrane"/>
    <property type="evidence" value="ECO:0007669"/>
    <property type="project" value="UniProtKB-SubCell"/>
</dbReference>
<evidence type="ECO:0000256" key="7">
    <source>
        <dbReference type="ARBA" id="ARBA00023180"/>
    </source>
</evidence>
<dbReference type="EnsemblFungi" id="CEF77532">
    <property type="protein sequence ID" value="CEF77532"/>
    <property type="gene ID" value="FGRRES_16379_12566_M"/>
</dbReference>
<reference evidence="12 13" key="2">
    <citation type="journal article" date="2010" name="Nature">
        <title>Comparative genomics reveals mobile pathogenicity chromosomes in Fusarium.</title>
        <authorList>
            <person name="Ma L.J."/>
            <person name="van der Does H.C."/>
            <person name="Borkovich K.A."/>
            <person name="Coleman J.J."/>
            <person name="Daboussi M.J."/>
            <person name="Di Pietro A."/>
            <person name="Dufresne M."/>
            <person name="Freitag M."/>
            <person name="Grabherr M."/>
            <person name="Henrissat B."/>
            <person name="Houterman P.M."/>
            <person name="Kang S."/>
            <person name="Shim W.B."/>
            <person name="Woloshuk C."/>
            <person name="Xie X."/>
            <person name="Xu J.R."/>
            <person name="Antoniw J."/>
            <person name="Baker S.E."/>
            <person name="Bluhm B.H."/>
            <person name="Breakspear A."/>
            <person name="Brown D.W."/>
            <person name="Butchko R.A."/>
            <person name="Chapman S."/>
            <person name="Coulson R."/>
            <person name="Coutinho P.M."/>
            <person name="Danchin E.G."/>
            <person name="Diener A."/>
            <person name="Gale L.R."/>
            <person name="Gardiner D.M."/>
            <person name="Goff S."/>
            <person name="Hammond-Kosack K.E."/>
            <person name="Hilburn K."/>
            <person name="Hua-Van A."/>
            <person name="Jonkers W."/>
            <person name="Kazan K."/>
            <person name="Kodira C.D."/>
            <person name="Koehrsen M."/>
            <person name="Kumar L."/>
            <person name="Lee Y.H."/>
            <person name="Li L."/>
            <person name="Manners J.M."/>
            <person name="Miranda-Saavedra D."/>
            <person name="Mukherjee M."/>
            <person name="Park G."/>
            <person name="Park J."/>
            <person name="Park S.Y."/>
            <person name="Proctor R.H."/>
            <person name="Regev A."/>
            <person name="Ruiz-Roldan M.C."/>
            <person name="Sain D."/>
            <person name="Sakthikumar S."/>
            <person name="Sykes S."/>
            <person name="Schwartz D.C."/>
            <person name="Turgeon B.G."/>
            <person name="Wapinski I."/>
            <person name="Yoder O."/>
            <person name="Young S."/>
            <person name="Zeng Q."/>
            <person name="Zhou S."/>
            <person name="Galagan J."/>
            <person name="Cuomo C.A."/>
            <person name="Kistler H.C."/>
            <person name="Rep M."/>
        </authorList>
    </citation>
    <scope>GENOME REANNOTATION</scope>
    <source>
        <strain evidence="13">ATCC MYA-4620 / CBS 123657 / FGSC 9075 / NRRL 31084 / PH-1</strain>
        <strain evidence="12">PH-1 / ATCC MYA-4620 / FGSC 9075 / NRRL 31084</strain>
    </source>
</reference>
<dbReference type="PANTHER" id="PTHR11360:SF224">
    <property type="entry name" value="MAJOR FACILITATOR SUPERFAMILY (MFS) PROFILE DOMAIN-CONTAINING PROTEIN-RELATED"/>
    <property type="match status" value="1"/>
</dbReference>
<organism evidence="11 13">
    <name type="scientific">Gibberella zeae (strain ATCC MYA-4620 / CBS 123657 / FGSC 9075 / NRRL 31084 / PH-1)</name>
    <name type="common">Wheat head blight fungus</name>
    <name type="synonym">Fusarium graminearum</name>
    <dbReference type="NCBI Taxonomy" id="229533"/>
    <lineage>
        <taxon>Eukaryota</taxon>
        <taxon>Fungi</taxon>
        <taxon>Dikarya</taxon>
        <taxon>Ascomycota</taxon>
        <taxon>Pezizomycotina</taxon>
        <taxon>Sordariomycetes</taxon>
        <taxon>Hypocreomycetidae</taxon>
        <taxon>Hypocreales</taxon>
        <taxon>Nectriaceae</taxon>
        <taxon>Fusarium</taxon>
    </lineage>
</organism>
<protein>
    <submittedName>
        <fullName evidence="11">Chromosome 2, complete genome</fullName>
    </submittedName>
</protein>
<feature type="transmembrane region" description="Helical" evidence="9">
    <location>
        <begin position="352"/>
        <end position="372"/>
    </location>
</feature>
<feature type="transmembrane region" description="Helical" evidence="9">
    <location>
        <begin position="261"/>
        <end position="281"/>
    </location>
</feature>
<feature type="transmembrane region" description="Helical" evidence="9">
    <location>
        <begin position="384"/>
        <end position="402"/>
    </location>
</feature>
<keyword evidence="3" id="KW-0813">Transport</keyword>
<reference evidence="12 13" key="1">
    <citation type="journal article" date="2007" name="Science">
        <title>The Fusarium graminearum genome reveals a link between localized polymorphism and pathogen specialization.</title>
        <authorList>
            <person name="Cuomo C.A."/>
            <person name="Gueldener U."/>
            <person name="Xu J.-R."/>
            <person name="Trail F."/>
            <person name="Turgeon B.G."/>
            <person name="Di Pietro A."/>
            <person name="Walton J.D."/>
            <person name="Ma L.-J."/>
            <person name="Baker S.E."/>
            <person name="Rep M."/>
            <person name="Adam G."/>
            <person name="Antoniw J."/>
            <person name="Baldwin T."/>
            <person name="Calvo S.E."/>
            <person name="Chang Y.-L."/>
            <person name="DeCaprio D."/>
            <person name="Gale L.R."/>
            <person name="Gnerre S."/>
            <person name="Goswami R.S."/>
            <person name="Hammond-Kosack K."/>
            <person name="Harris L.J."/>
            <person name="Hilburn K."/>
            <person name="Kennell J.C."/>
            <person name="Kroken S."/>
            <person name="Magnuson J.K."/>
            <person name="Mannhaupt G."/>
            <person name="Mauceli E.W."/>
            <person name="Mewes H.-W."/>
            <person name="Mitterbauer R."/>
            <person name="Muehlbauer G."/>
            <person name="Muensterkoetter M."/>
            <person name="Nelson D."/>
            <person name="O'Donnell K."/>
            <person name="Ouellet T."/>
            <person name="Qi W."/>
            <person name="Quesneville H."/>
            <person name="Roncero M.I.G."/>
            <person name="Seong K.-Y."/>
            <person name="Tetko I.V."/>
            <person name="Urban M."/>
            <person name="Waalwijk C."/>
            <person name="Ward T.J."/>
            <person name="Yao J."/>
            <person name="Birren B.W."/>
            <person name="Kistler H.C."/>
        </authorList>
    </citation>
    <scope>NUCLEOTIDE SEQUENCE [LARGE SCALE GENOMIC DNA]</scope>
    <source>
        <strain evidence="13">ATCC MYA-4620 / CBS 123657 / FGSC 9075 / NRRL 31084 / PH-1</strain>
        <strain evidence="12">PH-1 / ATCC MYA-4620 / FGSC 9075 / NRRL 31084</strain>
    </source>
</reference>
<evidence type="ECO:0000313" key="12">
    <source>
        <dbReference type="EnsemblFungi" id="CEF77532"/>
    </source>
</evidence>
<feature type="domain" description="Major facilitator superfamily (MFS) profile" evidence="10">
    <location>
        <begin position="24"/>
        <end position="404"/>
    </location>
</feature>
<dbReference type="Pfam" id="PF07690">
    <property type="entry name" value="MFS_1"/>
    <property type="match status" value="1"/>
</dbReference>
<keyword evidence="7" id="KW-0325">Glycoprotein</keyword>
<dbReference type="InterPro" id="IPR050327">
    <property type="entry name" value="Proton-linked_MCT"/>
</dbReference>
<dbReference type="CDD" id="cd17352">
    <property type="entry name" value="MFS_MCT_SLC16"/>
    <property type="match status" value="1"/>
</dbReference>
<dbReference type="VEuPathDB" id="FungiDB:FGRAMPH1_01G11457"/>
<dbReference type="GO" id="GO:0022857">
    <property type="term" value="F:transmembrane transporter activity"/>
    <property type="evidence" value="ECO:0007669"/>
    <property type="project" value="InterPro"/>
</dbReference>
<feature type="region of interest" description="Disordered" evidence="8">
    <location>
        <begin position="766"/>
        <end position="791"/>
    </location>
</feature>
<evidence type="ECO:0000313" key="11">
    <source>
        <dbReference type="EMBL" id="CEF77532.1"/>
    </source>
</evidence>
<feature type="transmembrane region" description="Helical" evidence="9">
    <location>
        <begin position="148"/>
        <end position="168"/>
    </location>
</feature>
<keyword evidence="13" id="KW-1185">Reference proteome</keyword>
<dbReference type="InterPro" id="IPR036259">
    <property type="entry name" value="MFS_trans_sf"/>
</dbReference>
<comment type="similarity">
    <text evidence="2">Belongs to the major facilitator superfamily. Monocarboxylate porter (TC 2.A.1.13) family.</text>
</comment>
<dbReference type="eggNOG" id="ENOG502T5XC">
    <property type="taxonomic scope" value="Eukaryota"/>
</dbReference>
<feature type="transmembrane region" description="Helical" evidence="9">
    <location>
        <begin position="180"/>
        <end position="202"/>
    </location>
</feature>
<evidence type="ECO:0000256" key="2">
    <source>
        <dbReference type="ARBA" id="ARBA00006727"/>
    </source>
</evidence>
<reference evidence="12" key="4">
    <citation type="submission" date="2017-01" db="UniProtKB">
        <authorList>
            <consortium name="EnsemblFungi"/>
        </authorList>
    </citation>
    <scope>IDENTIFICATION</scope>
    <source>
        <strain evidence="12">PH-1 / ATCC MYA-4620 / FGSC 9075 / NRRL 31084</strain>
    </source>
</reference>
<dbReference type="Proteomes" id="UP000070720">
    <property type="component" value="Chromosome 2"/>
</dbReference>
<dbReference type="InParanoid" id="A0A098DGF0"/>
<evidence type="ECO:0000313" key="13">
    <source>
        <dbReference type="Proteomes" id="UP000070720"/>
    </source>
</evidence>
<sequence length="902" mass="102544">MSQPIPKHENPGWPIDGGHRAWLSTFGAWWAMFITFGWVNSLGVFQSYYEQNLLQNYSSSEIAWIASVQQCLTYSAGILLGKVFDDYGPRWLLIIGGFAQVFGLMMTSISTEYYQVFLSQAICSALGASAVMYGTVGSLATWWKARRATAYGIAISGSSIGGVIFPIMVNRLMPRVGFGWTMRAVAFIILVGALIAIATIRSNRSHAPTLFKIASYCTPLREMTFALLCLAMAVFGFGLFLPFNFIPLEGQALGMSMELSIYSIVILNAASVFGRIIPGFLADKFGRFNMMMVCTTMSAILTLAVWLPGRSNAASLCFSAFFGFFSGCYISLTPALVVEVSPPSEIGHRTGMLYFCISIGVLAGSPIAGALVEANGGDYTYLKIFAGITMLSGAVLIGVGWTSQDRIQTFEPSCWYNSDHQVRLAKCLVHINGSELELYRSILHLPPWEIRERMAHLPESEYDRVWSIIKREKDVQELEEAIAGRDLVQLALTNPSEIIENTQLKYTLLGRTIHYADEARMVTRITDDVAGNGEILISKMANFDRHASPFGLDAWKLVYCDVCYFDGDSAVLQNIYEARLREEELQTPAERARELVRCDKLKQARMNAKWMIPAIERDLAEEQAPTYLIQEESPQAESKDKEIIERLLAQQSYKQVLQRLWKQVSPAPPSWVQNIIDTQEQWGFVYYVSREVIEKHGHYWKSFWGRINNTGPPNRVSYATIHCQSSDNWRSLRMLASENWPLFQPDETLAEDDDLRKHFKEYIQNNRSQTKDGKKKKKRKRKNKDGNDDVLSPGILQNTFIVVPDEMISGSRNREERDLIDPCWVWAYDADWDSSEEETVVDGEKYQGRVKVAKWSLEAWLYAARWEGVNFKDMWLKAQQHPEKFWICYTKRLEEWDHEPYI</sequence>
<keyword evidence="6 9" id="KW-0472">Membrane</keyword>
<dbReference type="InterPro" id="IPR011701">
    <property type="entry name" value="MFS"/>
</dbReference>
<dbReference type="SUPFAM" id="SSF103473">
    <property type="entry name" value="MFS general substrate transporter"/>
    <property type="match status" value="1"/>
</dbReference>
<evidence type="ECO:0000256" key="1">
    <source>
        <dbReference type="ARBA" id="ARBA00004141"/>
    </source>
</evidence>
<evidence type="ECO:0000256" key="6">
    <source>
        <dbReference type="ARBA" id="ARBA00023136"/>
    </source>
</evidence>
<feature type="transmembrane region" description="Helical" evidence="9">
    <location>
        <begin position="116"/>
        <end position="136"/>
    </location>
</feature>
<dbReference type="PROSITE" id="PS50850">
    <property type="entry name" value="MFS"/>
    <property type="match status" value="1"/>
</dbReference>
<dbReference type="EMBL" id="HG970333">
    <property type="protein sequence ID" value="CEF77532.1"/>
    <property type="molecule type" value="Genomic_DNA"/>
</dbReference>
<evidence type="ECO:0000256" key="8">
    <source>
        <dbReference type="SAM" id="MobiDB-lite"/>
    </source>
</evidence>
<gene>
    <name evidence="12" type="primary">FG02850.1</name>
    <name evidence="11" type="ORF">FGRAMPH1_01T11457</name>
</gene>
<dbReference type="Gene3D" id="1.20.1250.20">
    <property type="entry name" value="MFS general substrate transporter like domains"/>
    <property type="match status" value="2"/>
</dbReference>
<evidence type="ECO:0000256" key="5">
    <source>
        <dbReference type="ARBA" id="ARBA00022989"/>
    </source>
</evidence>
<feature type="transmembrane region" description="Helical" evidence="9">
    <location>
        <begin position="288"/>
        <end position="307"/>
    </location>
</feature>
<reference evidence="11 13" key="3">
    <citation type="journal article" date="2015" name="BMC Genomics">
        <title>The completed genome sequence of the pathogenic ascomycete fungus Fusarium graminearum.</title>
        <authorList>
            <person name="King R."/>
            <person name="Urban M."/>
            <person name="Hammond-Kosack M.C."/>
            <person name="Hassani-Pak K."/>
            <person name="Hammond-Kosack K.E."/>
        </authorList>
    </citation>
    <scope>NUCLEOTIDE SEQUENCE [LARGE SCALE GENOMIC DNA]</scope>
    <source>
        <strain evidence="13">ATCC MYA-4620 / CBS 123657 / FGSC 9075 / NRRL 31084 / PH-1</strain>
        <strain evidence="11">PH-1</strain>
    </source>
</reference>
<dbReference type="InterPro" id="IPR020846">
    <property type="entry name" value="MFS_dom"/>
</dbReference>
<accession>A0A0E0S207</accession>
<name>A0A098DGF0_GIBZE</name>
<feature type="transmembrane region" description="Helical" evidence="9">
    <location>
        <begin position="223"/>
        <end position="241"/>
    </location>
</feature>
<keyword evidence="4 9" id="KW-0812">Transmembrane</keyword>
<comment type="subcellular location">
    <subcellularLocation>
        <location evidence="1">Membrane</location>
        <topology evidence="1">Multi-pass membrane protein</topology>
    </subcellularLocation>
</comment>
<evidence type="ECO:0000256" key="9">
    <source>
        <dbReference type="SAM" id="Phobius"/>
    </source>
</evidence>
<dbReference type="PANTHER" id="PTHR11360">
    <property type="entry name" value="MONOCARBOXYLATE TRANSPORTER"/>
    <property type="match status" value="1"/>
</dbReference>
<evidence type="ECO:0000256" key="4">
    <source>
        <dbReference type="ARBA" id="ARBA00022692"/>
    </source>
</evidence>
<keyword evidence="5 9" id="KW-1133">Transmembrane helix</keyword>
<dbReference type="AlphaFoldDB" id="A0A098DGF0"/>
<accession>A0A098DGF0</accession>
<feature type="compositionally biased region" description="Basic residues" evidence="8">
    <location>
        <begin position="773"/>
        <end position="783"/>
    </location>
</feature>
<proteinExistence type="inferred from homology"/>
<feature type="transmembrane region" description="Helical" evidence="9">
    <location>
        <begin position="91"/>
        <end position="110"/>
    </location>
</feature>
<evidence type="ECO:0000256" key="3">
    <source>
        <dbReference type="ARBA" id="ARBA00022448"/>
    </source>
</evidence>
<feature type="transmembrane region" description="Helical" evidence="9">
    <location>
        <begin position="21"/>
        <end position="42"/>
    </location>
</feature>
<feature type="transmembrane region" description="Helical" evidence="9">
    <location>
        <begin position="313"/>
        <end position="340"/>
    </location>
</feature>